<evidence type="ECO:0000313" key="1">
    <source>
        <dbReference type="EMBL" id="MFC0548452.1"/>
    </source>
</evidence>
<accession>A0ABV6N795</accession>
<evidence type="ECO:0008006" key="3">
    <source>
        <dbReference type="Google" id="ProtNLM"/>
    </source>
</evidence>
<organism evidence="1 2">
    <name type="scientific">Kutzneria chonburiensis</name>
    <dbReference type="NCBI Taxonomy" id="1483604"/>
    <lineage>
        <taxon>Bacteria</taxon>
        <taxon>Bacillati</taxon>
        <taxon>Actinomycetota</taxon>
        <taxon>Actinomycetes</taxon>
        <taxon>Pseudonocardiales</taxon>
        <taxon>Pseudonocardiaceae</taxon>
        <taxon>Kutzneria</taxon>
    </lineage>
</organism>
<gene>
    <name evidence="1" type="ORF">ACFFH7_43585</name>
</gene>
<dbReference type="RefSeq" id="WP_273943856.1">
    <property type="nucleotide sequence ID" value="NZ_CP097263.1"/>
</dbReference>
<keyword evidence="2" id="KW-1185">Reference proteome</keyword>
<proteinExistence type="predicted"/>
<name>A0ABV6N795_9PSEU</name>
<protein>
    <recommendedName>
        <fullName evidence="3">FxLD family lantipeptide</fullName>
    </recommendedName>
</protein>
<evidence type="ECO:0000313" key="2">
    <source>
        <dbReference type="Proteomes" id="UP001589810"/>
    </source>
</evidence>
<dbReference type="Proteomes" id="UP001589810">
    <property type="component" value="Unassembled WGS sequence"/>
</dbReference>
<dbReference type="EMBL" id="JBHLUD010000016">
    <property type="protein sequence ID" value="MFC0548452.1"/>
    <property type="molecule type" value="Genomic_DNA"/>
</dbReference>
<sequence>MTALLDDFDLDIRIGDRLATTTPDASPDTSKCPTEASGCSFCGTTEITCTTGSGNRTVCC</sequence>
<reference evidence="1 2" key="1">
    <citation type="submission" date="2024-09" db="EMBL/GenBank/DDBJ databases">
        <authorList>
            <person name="Sun Q."/>
            <person name="Mori K."/>
        </authorList>
    </citation>
    <scope>NUCLEOTIDE SEQUENCE [LARGE SCALE GENOMIC DNA]</scope>
    <source>
        <strain evidence="1 2">TBRC 1432</strain>
    </source>
</reference>
<comment type="caution">
    <text evidence="1">The sequence shown here is derived from an EMBL/GenBank/DDBJ whole genome shotgun (WGS) entry which is preliminary data.</text>
</comment>